<dbReference type="Gene3D" id="3.30.559.10">
    <property type="entry name" value="Chloramphenicol acetyltransferase-like domain"/>
    <property type="match status" value="2"/>
</dbReference>
<protein>
    <submittedName>
        <fullName evidence="4">Uncharacterized protein</fullName>
    </submittedName>
</protein>
<proteinExistence type="predicted"/>
<dbReference type="Pfam" id="PF02458">
    <property type="entry name" value="Transferase"/>
    <property type="match status" value="1"/>
</dbReference>
<dbReference type="SUPFAM" id="SSF52777">
    <property type="entry name" value="CoA-dependent acyltransferases"/>
    <property type="match status" value="1"/>
</dbReference>
<keyword evidence="1" id="KW-0808">Transferase</keyword>
<dbReference type="Proteomes" id="UP000177622">
    <property type="component" value="Unassembled WGS sequence"/>
</dbReference>
<reference evidence="4 5" key="1">
    <citation type="journal article" date="2016" name="Sci. Rep.">
        <title>Penicillium arizonense, a new, genome sequenced fungal species, reveals a high chemical diversity in secreted metabolites.</title>
        <authorList>
            <person name="Grijseels S."/>
            <person name="Nielsen J.C."/>
            <person name="Randelovic M."/>
            <person name="Nielsen J."/>
            <person name="Nielsen K.F."/>
            <person name="Workman M."/>
            <person name="Frisvad J.C."/>
        </authorList>
    </citation>
    <scope>NUCLEOTIDE SEQUENCE [LARGE SCALE GENOMIC DNA]</scope>
    <source>
        <strain evidence="4 5">CBS 141311</strain>
    </source>
</reference>
<name>A0A1F5L479_PENAI</name>
<dbReference type="InterPro" id="IPR051283">
    <property type="entry name" value="Sec_Metabolite_Acyltrans"/>
</dbReference>
<accession>A0A1F5L479</accession>
<evidence type="ECO:0000256" key="1">
    <source>
        <dbReference type="ARBA" id="ARBA00022679"/>
    </source>
</evidence>
<evidence type="ECO:0000256" key="2">
    <source>
        <dbReference type="ARBA" id="ARBA00023315"/>
    </source>
</evidence>
<evidence type="ECO:0000313" key="5">
    <source>
        <dbReference type="Proteomes" id="UP000177622"/>
    </source>
</evidence>
<keyword evidence="5" id="KW-1185">Reference proteome</keyword>
<feature type="region of interest" description="Disordered" evidence="3">
    <location>
        <begin position="204"/>
        <end position="223"/>
    </location>
</feature>
<dbReference type="RefSeq" id="XP_022483481.1">
    <property type="nucleotide sequence ID" value="XM_022636665.1"/>
</dbReference>
<dbReference type="OrthoDB" id="1862401at2759"/>
<dbReference type="GO" id="GO:0016746">
    <property type="term" value="F:acyltransferase activity"/>
    <property type="evidence" value="ECO:0007669"/>
    <property type="project" value="UniProtKB-KW"/>
</dbReference>
<dbReference type="EMBL" id="LXJU01000033">
    <property type="protein sequence ID" value="OGE48025.1"/>
    <property type="molecule type" value="Genomic_DNA"/>
</dbReference>
<dbReference type="PANTHER" id="PTHR31896">
    <property type="entry name" value="FAMILY REGULATORY PROTEIN, PUTATIVE (AFU_ORTHOLOGUE AFUA_3G14730)-RELATED"/>
    <property type="match status" value="1"/>
</dbReference>
<evidence type="ECO:0000313" key="4">
    <source>
        <dbReference type="EMBL" id="OGE48025.1"/>
    </source>
</evidence>
<comment type="caution">
    <text evidence="4">The sequence shown here is derived from an EMBL/GenBank/DDBJ whole genome shotgun (WGS) entry which is preliminary data.</text>
</comment>
<dbReference type="PANTHER" id="PTHR31896:SF64">
    <property type="entry name" value="TRICHOTHECENE 3-O-ACETYLTRANSFERASE"/>
    <property type="match status" value="1"/>
</dbReference>
<dbReference type="STRING" id="1835702.A0A1F5L479"/>
<organism evidence="4 5">
    <name type="scientific">Penicillium arizonense</name>
    <dbReference type="NCBI Taxonomy" id="1835702"/>
    <lineage>
        <taxon>Eukaryota</taxon>
        <taxon>Fungi</taxon>
        <taxon>Dikarya</taxon>
        <taxon>Ascomycota</taxon>
        <taxon>Pezizomycotina</taxon>
        <taxon>Eurotiomycetes</taxon>
        <taxon>Eurotiomycetidae</taxon>
        <taxon>Eurotiales</taxon>
        <taxon>Aspergillaceae</taxon>
        <taxon>Penicillium</taxon>
    </lineage>
</organism>
<evidence type="ECO:0000256" key="3">
    <source>
        <dbReference type="SAM" id="MobiDB-lite"/>
    </source>
</evidence>
<dbReference type="InterPro" id="IPR023213">
    <property type="entry name" value="CAT-like_dom_sf"/>
</dbReference>
<keyword evidence="2" id="KW-0012">Acyltransferase</keyword>
<gene>
    <name evidence="4" type="ORF">PENARI_c033G10453</name>
</gene>
<dbReference type="AlphaFoldDB" id="A0A1F5L479"/>
<sequence>MTKDPLFNGFELTPADYTFPMFYSASALSFRSMASKNGIPILQEGIERLVAHHPFLAGVVIPSVDKPGTFRVVPASKHLPPAAPICTVQQLLQQRIPSSKTASPPMVAYDRNKLLIIVPAHVAESSAEPPVIRFQINVLANGLILGIFANHMVIDGTGIGTLIQSLAICCRELHMSGPATRLPSDSSYEASSRAILATIGQDTKATKTQDVQPEPTIATNENSASDETIHDVSLLDYDFYLSAAKIERMLQWTREQTPKEVSHGQAPVSADDIITAVLWKCLSQFRGHTVEGSPNCALQRVLNARRRIQPPLSANYLGNCFIFLDYSKSREELNPIDKGEVDTEESFMRQIGSIACFLRSNLNTIDDQFVRDHFSGFMTAITWSDTTIHIPDVVVSSVRRLPIHEQNFGDVLGQVADFEILPYMVPEGVCTIKPRRDAESWEVSVTLGSAEMNLLRNNPMFGWLVDKEAPTCIFEAAW</sequence>
<dbReference type="GeneID" id="34581399"/>